<gene>
    <name evidence="2" type="ORF">Tco_1054129</name>
</gene>
<comment type="caution">
    <text evidence="2">The sequence shown here is derived from an EMBL/GenBank/DDBJ whole genome shotgun (WGS) entry which is preliminary data.</text>
</comment>
<reference evidence="2" key="2">
    <citation type="submission" date="2022-01" db="EMBL/GenBank/DDBJ databases">
        <authorList>
            <person name="Yamashiro T."/>
            <person name="Shiraishi A."/>
            <person name="Satake H."/>
            <person name="Nakayama K."/>
        </authorList>
    </citation>
    <scope>NUCLEOTIDE SEQUENCE</scope>
</reference>
<feature type="compositionally biased region" description="Basic residues" evidence="1">
    <location>
        <begin position="55"/>
        <end position="75"/>
    </location>
</feature>
<evidence type="ECO:0000313" key="3">
    <source>
        <dbReference type="Proteomes" id="UP001151760"/>
    </source>
</evidence>
<evidence type="ECO:0000313" key="2">
    <source>
        <dbReference type="EMBL" id="GJT79787.1"/>
    </source>
</evidence>
<keyword evidence="3" id="KW-1185">Reference proteome</keyword>
<reference evidence="2" key="1">
    <citation type="journal article" date="2022" name="Int. J. Mol. Sci.">
        <title>Draft Genome of Tanacetum Coccineum: Genomic Comparison of Closely Related Tanacetum-Family Plants.</title>
        <authorList>
            <person name="Yamashiro T."/>
            <person name="Shiraishi A."/>
            <person name="Nakayama K."/>
            <person name="Satake H."/>
        </authorList>
    </citation>
    <scope>NUCLEOTIDE SEQUENCE</scope>
</reference>
<feature type="region of interest" description="Disordered" evidence="1">
    <location>
        <begin position="45"/>
        <end position="130"/>
    </location>
</feature>
<organism evidence="2 3">
    <name type="scientific">Tanacetum coccineum</name>
    <dbReference type="NCBI Taxonomy" id="301880"/>
    <lineage>
        <taxon>Eukaryota</taxon>
        <taxon>Viridiplantae</taxon>
        <taxon>Streptophyta</taxon>
        <taxon>Embryophyta</taxon>
        <taxon>Tracheophyta</taxon>
        <taxon>Spermatophyta</taxon>
        <taxon>Magnoliopsida</taxon>
        <taxon>eudicotyledons</taxon>
        <taxon>Gunneridae</taxon>
        <taxon>Pentapetalae</taxon>
        <taxon>asterids</taxon>
        <taxon>campanulids</taxon>
        <taxon>Asterales</taxon>
        <taxon>Asteraceae</taxon>
        <taxon>Asteroideae</taxon>
        <taxon>Anthemideae</taxon>
        <taxon>Anthemidinae</taxon>
        <taxon>Tanacetum</taxon>
    </lineage>
</organism>
<feature type="compositionally biased region" description="Basic and acidic residues" evidence="1">
    <location>
        <begin position="91"/>
        <end position="101"/>
    </location>
</feature>
<dbReference type="EMBL" id="BQNB010018931">
    <property type="protein sequence ID" value="GJT79787.1"/>
    <property type="molecule type" value="Genomic_DNA"/>
</dbReference>
<evidence type="ECO:0000256" key="1">
    <source>
        <dbReference type="SAM" id="MobiDB-lite"/>
    </source>
</evidence>
<dbReference type="Proteomes" id="UP001151760">
    <property type="component" value="Unassembled WGS sequence"/>
</dbReference>
<protein>
    <submittedName>
        <fullName evidence="2">Uncharacterized protein</fullName>
    </submittedName>
</protein>
<feature type="compositionally biased region" description="Basic residues" evidence="1">
    <location>
        <begin position="108"/>
        <end position="118"/>
    </location>
</feature>
<feature type="compositionally biased region" description="Polar residues" evidence="1">
    <location>
        <begin position="76"/>
        <end position="90"/>
    </location>
</feature>
<sequence length="180" mass="21477">MKRTNRNCRIPIDLYPCRVEEKLIMRKSEVNWIMKKERRMILKDRQSLNFQDTHHLRKKRKKRMKKRRKKRKRKSYTASDNEVESNLESTARSEPKCKEMEDTCNGYLRKRQKSKPKRQNPEETEEQKELLKKSLKKLSKNARDDVLGLDMLAIQGNDFADTSKGCDGFKEAQDDLKGQD</sequence>
<name>A0ABQ5GVW2_9ASTR</name>
<accession>A0ABQ5GVW2</accession>
<proteinExistence type="predicted"/>